<evidence type="ECO:0000313" key="6">
    <source>
        <dbReference type="Proteomes" id="UP000320585"/>
    </source>
</evidence>
<dbReference type="KEGG" id="dho:Dia5BBH33_05420"/>
<dbReference type="InterPro" id="IPR018060">
    <property type="entry name" value="HTH_AraC"/>
</dbReference>
<dbReference type="PROSITE" id="PS01124">
    <property type="entry name" value="HTH_ARAC_FAMILY_2"/>
    <property type="match status" value="1"/>
</dbReference>
<keyword evidence="2" id="KW-0238">DNA-binding</keyword>
<keyword evidence="6" id="KW-1185">Reference proteome</keyword>
<organism evidence="5 6">
    <name type="scientific">Dialister hominis</name>
    <dbReference type="NCBI Taxonomy" id="2582419"/>
    <lineage>
        <taxon>Bacteria</taxon>
        <taxon>Bacillati</taxon>
        <taxon>Bacillota</taxon>
        <taxon>Negativicutes</taxon>
        <taxon>Veillonellales</taxon>
        <taxon>Veillonellaceae</taxon>
        <taxon>Dialister</taxon>
    </lineage>
</organism>
<reference evidence="6" key="1">
    <citation type="submission" date="2019-05" db="EMBL/GenBank/DDBJ databases">
        <title>Complete genome sequencing of Dialister sp. strain 5BBH33.</title>
        <authorList>
            <person name="Sakamoto M."/>
            <person name="Murakami T."/>
            <person name="Mori H."/>
        </authorList>
    </citation>
    <scope>NUCLEOTIDE SEQUENCE [LARGE SCALE GENOMIC DNA]</scope>
    <source>
        <strain evidence="6">5BBH33</strain>
    </source>
</reference>
<dbReference type="Pfam" id="PF12833">
    <property type="entry name" value="HTH_18"/>
    <property type="match status" value="1"/>
</dbReference>
<protein>
    <submittedName>
        <fullName evidence="5">AraC family transcriptional regulator</fullName>
    </submittedName>
</protein>
<name>A0A8E4DFU8_9FIRM</name>
<dbReference type="SUPFAM" id="SSF46689">
    <property type="entry name" value="Homeodomain-like"/>
    <property type="match status" value="1"/>
</dbReference>
<dbReference type="SMART" id="SM00342">
    <property type="entry name" value="HTH_ARAC"/>
    <property type="match status" value="1"/>
</dbReference>
<dbReference type="Gene3D" id="1.10.10.60">
    <property type="entry name" value="Homeodomain-like"/>
    <property type="match status" value="2"/>
</dbReference>
<evidence type="ECO:0000256" key="1">
    <source>
        <dbReference type="ARBA" id="ARBA00023015"/>
    </source>
</evidence>
<keyword evidence="3" id="KW-0804">Transcription</keyword>
<accession>A0A8E4DFU8</accession>
<dbReference type="PANTHER" id="PTHR43280:SF28">
    <property type="entry name" value="HTH-TYPE TRANSCRIPTIONAL ACTIVATOR RHAS"/>
    <property type="match status" value="1"/>
</dbReference>
<evidence type="ECO:0000256" key="3">
    <source>
        <dbReference type="ARBA" id="ARBA00023163"/>
    </source>
</evidence>
<dbReference type="Proteomes" id="UP000320585">
    <property type="component" value="Chromosome"/>
</dbReference>
<gene>
    <name evidence="5" type="ORF">Dia5BBH33_05420</name>
</gene>
<sequence length="313" mass="36150">MKGRMLSDAIEKLAREFPHLHWDFRLEPVSGKTEFISQWLGEPDEEVMVCAFKGNHIQERFHRQSFFFINFAYYGDYEAVSAKYDHKLLMKEGDCYVGQPYSGYALRCDSAEDVVIAGVLIQRKTFLRDYLGPISSDASLVRFFLDPTTNAYSDEFIHFSLPKDSPIHHLLDLMIIEYANKKQDTQKVLKPLILSMIMYIAREYRLSHEIVDTDPLSSQLFSYMESHSDTITLSDLAAHFGYHPVYLSRLLPKLFGKNFSSLLLDIRMKKAKILLDHTDLTIEKIAAVLGYSNSSNFYKSFRHYYGKSPSSLS</sequence>
<dbReference type="InterPro" id="IPR009057">
    <property type="entry name" value="Homeodomain-like_sf"/>
</dbReference>
<proteinExistence type="predicted"/>
<dbReference type="PROSITE" id="PS00041">
    <property type="entry name" value="HTH_ARAC_FAMILY_1"/>
    <property type="match status" value="1"/>
</dbReference>
<dbReference type="GO" id="GO:0003700">
    <property type="term" value="F:DNA-binding transcription factor activity"/>
    <property type="evidence" value="ECO:0007669"/>
    <property type="project" value="InterPro"/>
</dbReference>
<dbReference type="RefSeq" id="WP_143332328.1">
    <property type="nucleotide sequence ID" value="NZ_AP019697.1"/>
</dbReference>
<evidence type="ECO:0000256" key="2">
    <source>
        <dbReference type="ARBA" id="ARBA00023125"/>
    </source>
</evidence>
<keyword evidence="1" id="KW-0805">Transcription regulation</keyword>
<evidence type="ECO:0000259" key="4">
    <source>
        <dbReference type="PROSITE" id="PS01124"/>
    </source>
</evidence>
<dbReference type="EMBL" id="AP019697">
    <property type="protein sequence ID" value="BBK24607.1"/>
    <property type="molecule type" value="Genomic_DNA"/>
</dbReference>
<feature type="domain" description="HTH araC/xylS-type" evidence="4">
    <location>
        <begin position="218"/>
        <end position="313"/>
    </location>
</feature>
<dbReference type="AlphaFoldDB" id="A0A8E4DFU8"/>
<dbReference type="GeneID" id="92715760"/>
<dbReference type="GO" id="GO:0043565">
    <property type="term" value="F:sequence-specific DNA binding"/>
    <property type="evidence" value="ECO:0007669"/>
    <property type="project" value="InterPro"/>
</dbReference>
<dbReference type="InterPro" id="IPR018062">
    <property type="entry name" value="HTH_AraC-typ_CS"/>
</dbReference>
<dbReference type="OrthoDB" id="9816335at2"/>
<evidence type="ECO:0000313" key="5">
    <source>
        <dbReference type="EMBL" id="BBK24607.1"/>
    </source>
</evidence>
<dbReference type="PANTHER" id="PTHR43280">
    <property type="entry name" value="ARAC-FAMILY TRANSCRIPTIONAL REGULATOR"/>
    <property type="match status" value="1"/>
</dbReference>